<name>A0A1M0EA81_ECOLX</name>
<dbReference type="Proteomes" id="UP000475070">
    <property type="component" value="Unassembled WGS sequence"/>
</dbReference>
<sequence length="224" mass="25677">MKRLVPLLLFTTSVWAQPLQVQTSQNADSALRPLTTQQQATVWGVTPEEWQRYLTLKQQARGVWSPGLDPLTTLGVEADTDHERQRFAELLVRQEYQRLEKELAFQRAYDAAWQRLYPGLTPLKTTSASTTRVSLFVKDDCPPCDSLLRTLLAQQRPLDIWLVNSEGDDNRVRRWAMAHGIDAKLVSEHSITLNHDAGRWFLLGQSKIPVALERKGEQWHEVLP</sequence>
<comment type="caution">
    <text evidence="3">The sequence shown here is derived from an EMBL/GenBank/DDBJ whole genome shotgun (WGS) entry which is preliminary data.</text>
</comment>
<dbReference type="RefSeq" id="WP_023155782.1">
    <property type="nucleotide sequence ID" value="NZ_AP022409.1"/>
</dbReference>
<dbReference type="AlphaFoldDB" id="A0A1M0EA81"/>
<evidence type="ECO:0000313" key="2">
    <source>
        <dbReference type="EMBL" id="HAZ7491920.1"/>
    </source>
</evidence>
<reference evidence="2" key="3">
    <citation type="submission" date="2021-03" db="EMBL/GenBank/DDBJ databases">
        <authorList>
            <consortium name="NCBI Pathogen Detection Project"/>
        </authorList>
    </citation>
    <scope>NUCLEOTIDE SEQUENCE</scope>
    <source>
        <strain evidence="2">SJP41</strain>
    </source>
</reference>
<feature type="signal peptide" evidence="1">
    <location>
        <begin position="1"/>
        <end position="16"/>
    </location>
</feature>
<proteinExistence type="predicted"/>
<dbReference type="Proteomes" id="UP000868636">
    <property type="component" value="Unassembled WGS sequence"/>
</dbReference>
<reference evidence="2" key="1">
    <citation type="journal article" date="2018" name="Genome Biol.">
        <title>SKESA: strategic k-mer extension for scrupulous assemblies.</title>
        <authorList>
            <person name="Souvorov A."/>
            <person name="Agarwala R."/>
            <person name="Lipman D.J."/>
        </authorList>
    </citation>
    <scope>NUCLEOTIDE SEQUENCE</scope>
    <source>
        <strain evidence="2">SJP41</strain>
    </source>
</reference>
<feature type="chain" id="PRO_5015066783" evidence="1">
    <location>
        <begin position="17"/>
        <end position="224"/>
    </location>
</feature>
<accession>A0A1M0EA81</accession>
<keyword evidence="1" id="KW-0732">Signal</keyword>
<evidence type="ECO:0000313" key="3">
    <source>
        <dbReference type="EMBL" id="NAG20393.1"/>
    </source>
</evidence>
<dbReference type="EMBL" id="WXKQ01000010">
    <property type="protein sequence ID" value="NAG20393.1"/>
    <property type="molecule type" value="Genomic_DNA"/>
</dbReference>
<evidence type="ECO:0000256" key="1">
    <source>
        <dbReference type="SAM" id="SignalP"/>
    </source>
</evidence>
<organism evidence="3 4">
    <name type="scientific">Escherichia coli</name>
    <dbReference type="NCBI Taxonomy" id="562"/>
    <lineage>
        <taxon>Bacteria</taxon>
        <taxon>Pseudomonadati</taxon>
        <taxon>Pseudomonadota</taxon>
        <taxon>Gammaproteobacteria</taxon>
        <taxon>Enterobacterales</taxon>
        <taxon>Enterobacteriaceae</taxon>
        <taxon>Escherichia</taxon>
    </lineage>
</organism>
<reference evidence="3 4" key="2">
    <citation type="journal article" date="2019" name="Nat. Med.">
        <title>A library of human gut bacterial isolates paired with longitudinal multiomics data enables mechanistic microbiome research.</title>
        <authorList>
            <person name="Poyet M."/>
            <person name="Groussin M."/>
            <person name="Gibbons S.M."/>
            <person name="Avila-Pacheco J."/>
            <person name="Jiang X."/>
            <person name="Kearney S.M."/>
            <person name="Perrotta A.R."/>
            <person name="Berdy B."/>
            <person name="Zhao S."/>
            <person name="Lieberman T.D."/>
            <person name="Swanson P.K."/>
            <person name="Smith M."/>
            <person name="Roesemann S."/>
            <person name="Alexander J.E."/>
            <person name="Rich S.A."/>
            <person name="Livny J."/>
            <person name="Vlamakis H."/>
            <person name="Clish C."/>
            <person name="Bullock K."/>
            <person name="Deik A."/>
            <person name="Scott J."/>
            <person name="Pierce K.A."/>
            <person name="Xavier R.J."/>
            <person name="Alm E.J."/>
        </authorList>
    </citation>
    <scope>NUCLEOTIDE SEQUENCE [LARGE SCALE GENOMIC DNA]</scope>
    <source>
        <strain evidence="3 4">BIOML-A112</strain>
    </source>
</reference>
<protein>
    <submittedName>
        <fullName evidence="3">TIGR03759 family integrating conjugative element protein</fullName>
    </submittedName>
</protein>
<dbReference type="EMBL" id="DADPIR010000012">
    <property type="protein sequence ID" value="HAZ7491920.1"/>
    <property type="molecule type" value="Genomic_DNA"/>
</dbReference>
<evidence type="ECO:0000313" key="4">
    <source>
        <dbReference type="Proteomes" id="UP000475070"/>
    </source>
</evidence>
<gene>
    <name evidence="3" type="ORF">GUC01_15370</name>
    <name evidence="2" type="ORF">J8F57_002124</name>
</gene>
<dbReference type="NCBIfam" id="TIGR03759">
    <property type="entry name" value="conj_TIGR03759"/>
    <property type="match status" value="1"/>
</dbReference>
<dbReference type="InterPro" id="IPR022293">
    <property type="entry name" value="Integrating-conj_element"/>
</dbReference>